<dbReference type="AlphaFoldDB" id="A0A164MIM7"/>
<name>A0A164MIM7_9NOCA</name>
<keyword evidence="3" id="KW-1185">Reference proteome</keyword>
<evidence type="ECO:0000259" key="1">
    <source>
        <dbReference type="Pfam" id="PF04149"/>
    </source>
</evidence>
<dbReference type="STRING" id="455432.AWN90_32620"/>
<comment type="caution">
    <text evidence="2">The sequence shown here is derived from an EMBL/GenBank/DDBJ whole genome shotgun (WGS) entry which is preliminary data.</text>
</comment>
<reference evidence="2 3" key="1">
    <citation type="submission" date="2016-04" db="EMBL/GenBank/DDBJ databases">
        <authorList>
            <person name="Evans L.H."/>
            <person name="Alamgir A."/>
            <person name="Owens N."/>
            <person name="Weber N.D."/>
            <person name="Virtaneva K."/>
            <person name="Barbian K."/>
            <person name="Babar A."/>
            <person name="Rosenke K."/>
        </authorList>
    </citation>
    <scope>NUCLEOTIDE SEQUENCE [LARGE SCALE GENOMIC DNA]</scope>
    <source>
        <strain evidence="2 3">IFM 0406</strain>
    </source>
</reference>
<feature type="domain" description="DUF397" evidence="1">
    <location>
        <begin position="8"/>
        <end position="60"/>
    </location>
</feature>
<dbReference type="InterPro" id="IPR007278">
    <property type="entry name" value="DUF397"/>
</dbReference>
<dbReference type="RefSeq" id="WP_067590662.1">
    <property type="nucleotide sequence ID" value="NZ_JABMCZ010000001.1"/>
</dbReference>
<dbReference type="OrthoDB" id="4299240at2"/>
<gene>
    <name evidence="2" type="ORF">AWN90_32620</name>
</gene>
<dbReference type="Pfam" id="PF04149">
    <property type="entry name" value="DUF397"/>
    <property type="match status" value="1"/>
</dbReference>
<evidence type="ECO:0000313" key="2">
    <source>
        <dbReference type="EMBL" id="KZM73390.1"/>
    </source>
</evidence>
<sequence length="68" mass="7239">MSIDLSGAKWFKSSRSGSMKDCVEIAHLNQGHIGVRDSKNPTGPALVFTPTEWDAFTAGVNGGAFDRA</sequence>
<dbReference type="Proteomes" id="UP000076512">
    <property type="component" value="Unassembled WGS sequence"/>
</dbReference>
<organism evidence="2 3">
    <name type="scientific">Nocardia terpenica</name>
    <dbReference type="NCBI Taxonomy" id="455432"/>
    <lineage>
        <taxon>Bacteria</taxon>
        <taxon>Bacillati</taxon>
        <taxon>Actinomycetota</taxon>
        <taxon>Actinomycetes</taxon>
        <taxon>Mycobacteriales</taxon>
        <taxon>Nocardiaceae</taxon>
        <taxon>Nocardia</taxon>
    </lineage>
</organism>
<protein>
    <submittedName>
        <fullName evidence="2">DUF397 domain-containing protein</fullName>
    </submittedName>
</protein>
<proteinExistence type="predicted"/>
<evidence type="ECO:0000313" key="3">
    <source>
        <dbReference type="Proteomes" id="UP000076512"/>
    </source>
</evidence>
<accession>A0A164MIM7</accession>
<dbReference type="EMBL" id="LWGR01000007">
    <property type="protein sequence ID" value="KZM73390.1"/>
    <property type="molecule type" value="Genomic_DNA"/>
</dbReference>